<reference evidence="7" key="2">
    <citation type="submission" date="2025-08" db="UniProtKB">
        <authorList>
            <consortium name="Ensembl"/>
        </authorList>
    </citation>
    <scope>IDENTIFICATION</scope>
</reference>
<evidence type="ECO:0000313" key="7">
    <source>
        <dbReference type="Ensembl" id="ENSLACP00000014685.1"/>
    </source>
</evidence>
<protein>
    <submittedName>
        <fullName evidence="7">Leukocyte receptor cluster member 9</fullName>
    </submittedName>
</protein>
<dbReference type="SUPFAM" id="SSF55144">
    <property type="entry name" value="LigT-like"/>
    <property type="match status" value="1"/>
</dbReference>
<evidence type="ECO:0000256" key="2">
    <source>
        <dbReference type="ARBA" id="ARBA00022771"/>
    </source>
</evidence>
<dbReference type="Bgee" id="ENSLACG00000012924">
    <property type="expression patterns" value="Expressed in muscle tissue and 2 other cell types or tissues"/>
</dbReference>
<dbReference type="Pfam" id="PF04457">
    <property type="entry name" value="MJ1316"/>
    <property type="match status" value="1"/>
</dbReference>
<dbReference type="InterPro" id="IPR009097">
    <property type="entry name" value="Cyclic_Pdiesterase"/>
</dbReference>
<dbReference type="InterPro" id="IPR042653">
    <property type="entry name" value="Leng9"/>
</dbReference>
<dbReference type="PROSITE" id="PS50103">
    <property type="entry name" value="ZF_C3H1"/>
    <property type="match status" value="1"/>
</dbReference>
<dbReference type="EMBL" id="AFYH01113370">
    <property type="status" value="NOT_ANNOTATED_CDS"/>
    <property type="molecule type" value="Genomic_DNA"/>
</dbReference>
<feature type="region of interest" description="Disordered" evidence="5">
    <location>
        <begin position="221"/>
        <end position="253"/>
    </location>
</feature>
<keyword evidence="1 4" id="KW-0479">Metal-binding</keyword>
<dbReference type="InterPro" id="IPR019510">
    <property type="entry name" value="AKAP7-like_phosphoesterase"/>
</dbReference>
<dbReference type="FunCoup" id="H3AYG4">
    <property type="interactions" value="39"/>
</dbReference>
<name>H3AYG4_LATCH</name>
<dbReference type="GeneTree" id="ENSGT00390000010577"/>
<dbReference type="Gene3D" id="4.10.1000.10">
    <property type="entry name" value="Zinc finger, CCCH-type"/>
    <property type="match status" value="1"/>
</dbReference>
<dbReference type="Pfam" id="PF18044">
    <property type="entry name" value="zf-CCCH_4"/>
    <property type="match status" value="1"/>
</dbReference>
<proteinExistence type="predicted"/>
<evidence type="ECO:0000256" key="3">
    <source>
        <dbReference type="ARBA" id="ARBA00022833"/>
    </source>
</evidence>
<feature type="region of interest" description="Disordered" evidence="5">
    <location>
        <begin position="16"/>
        <end position="47"/>
    </location>
</feature>
<dbReference type="AlphaFoldDB" id="H3AYG4"/>
<dbReference type="OMA" id="LGKLWLC"/>
<feature type="region of interest" description="Disordered" evidence="5">
    <location>
        <begin position="74"/>
        <end position="107"/>
    </location>
</feature>
<evidence type="ECO:0000259" key="6">
    <source>
        <dbReference type="PROSITE" id="PS50103"/>
    </source>
</evidence>
<keyword evidence="8" id="KW-1185">Reference proteome</keyword>
<evidence type="ECO:0000313" key="8">
    <source>
        <dbReference type="Proteomes" id="UP000008672"/>
    </source>
</evidence>
<dbReference type="STRING" id="7897.ENSLACP00000014685"/>
<gene>
    <name evidence="7" type="primary">LENG9</name>
</gene>
<organism evidence="7 8">
    <name type="scientific">Latimeria chalumnae</name>
    <name type="common">Coelacanth</name>
    <dbReference type="NCBI Taxonomy" id="7897"/>
    <lineage>
        <taxon>Eukaryota</taxon>
        <taxon>Metazoa</taxon>
        <taxon>Chordata</taxon>
        <taxon>Craniata</taxon>
        <taxon>Vertebrata</taxon>
        <taxon>Euteleostomi</taxon>
        <taxon>Coelacanthiformes</taxon>
        <taxon>Coelacanthidae</taxon>
        <taxon>Latimeria</taxon>
    </lineage>
</organism>
<feature type="compositionally biased region" description="Basic and acidic residues" evidence="5">
    <location>
        <begin position="90"/>
        <end position="102"/>
    </location>
</feature>
<dbReference type="Gene3D" id="3.90.1140.10">
    <property type="entry name" value="Cyclic phosphodiesterase"/>
    <property type="match status" value="1"/>
</dbReference>
<feature type="zinc finger region" description="C3H1-type" evidence="4">
    <location>
        <begin position="48"/>
        <end position="75"/>
    </location>
</feature>
<dbReference type="HOGENOM" id="CLU_044135_0_0_1"/>
<reference evidence="7" key="3">
    <citation type="submission" date="2025-09" db="UniProtKB">
        <authorList>
            <consortium name="Ensembl"/>
        </authorList>
    </citation>
    <scope>IDENTIFICATION</scope>
</reference>
<keyword evidence="3 4" id="KW-0862">Zinc</keyword>
<dbReference type="InterPro" id="IPR041367">
    <property type="entry name" value="Znf-CCCH_4"/>
</dbReference>
<feature type="compositionally biased region" description="Low complexity" evidence="5">
    <location>
        <begin position="231"/>
        <end position="240"/>
    </location>
</feature>
<sequence>MENGVCCTANAKATDLQPAGSTVEAPESVAADVTDRPRDGGGGEGRGSVEDATCRFFLEGRCVFGARCRNLHPGQESATPAVDCSPSGKRGAEQKRELDRGGKKPPMKTAEDVIHRLQWDAGLPKGAFSVGYLDRFLGIIEKPFEAFSWEDLASVDHTVLAVPKHRIQYFKYKERVVWEKATRTDHVFGSTGGGMTILDIVDGYDTWVATQGQAELPPCAKEPEAAEATEAELVPEAAASSDDEEGGGGPGATLVKRRPNHFVAVRLSSEEFRTAVKEVQNHLLKKTPVLAECCVPPSSLHLTLCLLRLDSAPEFNAAFGVLGTMKAECQRLLPPAAILKFSGLHDFQGKVLYVAPDAAPELVRLAQTLDRLFSEQGLAVTRPPDYANLHVTVAKLPKGFSQEHPDVLLRSDLYRDCPVQDFGCQLVDSLSLCFAGKTRRSDGFFTTPLVVNLY</sequence>
<reference evidence="8" key="1">
    <citation type="submission" date="2011-08" db="EMBL/GenBank/DDBJ databases">
        <title>The draft genome of Latimeria chalumnae.</title>
        <authorList>
            <person name="Di Palma F."/>
            <person name="Alfoldi J."/>
            <person name="Johnson J."/>
            <person name="Berlin A."/>
            <person name="Gnerre S."/>
            <person name="Jaffe D."/>
            <person name="MacCallum I."/>
            <person name="Young S."/>
            <person name="Walker B.J."/>
            <person name="Lander E."/>
            <person name="Lindblad-Toh K."/>
        </authorList>
    </citation>
    <scope>NUCLEOTIDE SEQUENCE [LARGE SCALE GENOMIC DNA]</scope>
    <source>
        <strain evidence="8">Wild caught</strain>
    </source>
</reference>
<evidence type="ECO:0000256" key="1">
    <source>
        <dbReference type="ARBA" id="ARBA00022723"/>
    </source>
</evidence>
<evidence type="ECO:0000256" key="4">
    <source>
        <dbReference type="PROSITE-ProRule" id="PRU00723"/>
    </source>
</evidence>
<feature type="compositionally biased region" description="Basic and acidic residues" evidence="5">
    <location>
        <begin position="33"/>
        <end position="47"/>
    </location>
</feature>
<accession>H3AYG4</accession>
<dbReference type="Proteomes" id="UP000008672">
    <property type="component" value="Unassembled WGS sequence"/>
</dbReference>
<dbReference type="PANTHER" id="PTHR46729">
    <property type="entry name" value="LEUKOCYTE RECEPTOR CLUSTER MEMBER 9"/>
    <property type="match status" value="1"/>
</dbReference>
<dbReference type="GO" id="GO:0008270">
    <property type="term" value="F:zinc ion binding"/>
    <property type="evidence" value="ECO:0007669"/>
    <property type="project" value="UniProtKB-KW"/>
</dbReference>
<evidence type="ECO:0000256" key="5">
    <source>
        <dbReference type="SAM" id="MobiDB-lite"/>
    </source>
</evidence>
<dbReference type="eggNOG" id="ENOG502QQIY">
    <property type="taxonomic scope" value="Eukaryota"/>
</dbReference>
<dbReference type="InterPro" id="IPR000571">
    <property type="entry name" value="Znf_CCCH"/>
</dbReference>
<dbReference type="Pfam" id="PF10469">
    <property type="entry name" value="AKAP7_NLS"/>
    <property type="match status" value="1"/>
</dbReference>
<feature type="domain" description="C3H1-type" evidence="6">
    <location>
        <begin position="48"/>
        <end position="75"/>
    </location>
</feature>
<dbReference type="PANTHER" id="PTHR46729:SF1">
    <property type="entry name" value="LEUKOCYTE RECEPTOR CLUSTER MEMBER 9"/>
    <property type="match status" value="1"/>
</dbReference>
<dbReference type="Ensembl" id="ENSLACT00000014787.1">
    <property type="protein sequence ID" value="ENSLACP00000014685.1"/>
    <property type="gene ID" value="ENSLACG00000012924.1"/>
</dbReference>
<dbReference type="InterPro" id="IPR040459">
    <property type="entry name" value="MJ1316"/>
</dbReference>
<keyword evidence="2 4" id="KW-0863">Zinc-finger</keyword>
<dbReference type="InParanoid" id="H3AYG4"/>